<name>A0A069JJP0_RHOSG</name>
<dbReference type="GO" id="GO:0016787">
    <property type="term" value="F:hydrolase activity"/>
    <property type="evidence" value="ECO:0007669"/>
    <property type="project" value="UniProtKB-KW"/>
</dbReference>
<comment type="caution">
    <text evidence="3">The sequence shown here is derived from an EMBL/GenBank/DDBJ whole genome shotgun (WGS) entry which is preliminary data.</text>
</comment>
<dbReference type="Proteomes" id="UP000230886">
    <property type="component" value="Unassembled WGS sequence"/>
</dbReference>
<accession>A0A069JJP0</accession>
<dbReference type="EMBL" id="NOVD01000001">
    <property type="protein sequence ID" value="PCK29024.1"/>
    <property type="molecule type" value="Genomic_DNA"/>
</dbReference>
<dbReference type="InterPro" id="IPR029058">
    <property type="entry name" value="AB_hydrolase_fold"/>
</dbReference>
<dbReference type="RefSeq" id="WP_003943860.1">
    <property type="nucleotide sequence ID" value="NZ_AP023172.1"/>
</dbReference>
<dbReference type="AlphaFoldDB" id="A0A069JJP0"/>
<gene>
    <name evidence="3" type="ORF">CHR55_01105</name>
    <name evidence="2" type="ORF">PXH69_11560</name>
</gene>
<organism evidence="3 4">
    <name type="scientific">Rhodococcus qingshengii</name>
    <dbReference type="NCBI Taxonomy" id="334542"/>
    <lineage>
        <taxon>Bacteria</taxon>
        <taxon>Bacillati</taxon>
        <taxon>Actinomycetota</taxon>
        <taxon>Actinomycetes</taxon>
        <taxon>Mycobacteriales</taxon>
        <taxon>Nocardiaceae</taxon>
        <taxon>Rhodococcus</taxon>
        <taxon>Rhodococcus erythropolis group</taxon>
    </lineage>
</organism>
<dbReference type="Gene3D" id="3.40.50.1820">
    <property type="entry name" value="alpha/beta hydrolase"/>
    <property type="match status" value="1"/>
</dbReference>
<dbReference type="InterPro" id="IPR051049">
    <property type="entry name" value="Dienelactone_hydrolase-like"/>
</dbReference>
<protein>
    <submittedName>
        <fullName evidence="3">Carboxymethylenebutenolidase</fullName>
    </submittedName>
    <submittedName>
        <fullName evidence="2">Dienelactone hydrolase family protein</fullName>
    </submittedName>
</protein>
<evidence type="ECO:0000313" key="4">
    <source>
        <dbReference type="Proteomes" id="UP000230886"/>
    </source>
</evidence>
<dbReference type="PANTHER" id="PTHR46623:SF6">
    <property type="entry name" value="ALPHA_BETA-HYDROLASES SUPERFAMILY PROTEIN"/>
    <property type="match status" value="1"/>
</dbReference>
<evidence type="ECO:0000313" key="3">
    <source>
        <dbReference type="EMBL" id="PCK29024.1"/>
    </source>
</evidence>
<dbReference type="SUPFAM" id="SSF53474">
    <property type="entry name" value="alpha/beta-Hydrolases"/>
    <property type="match status" value="1"/>
</dbReference>
<sequence length="239" mass="25428">MSEIFRATAYLRGAEGEVATAVPLTVVEPDGPTRGGIVVLHEARKFSPALLNLMCALAGEGWVSVAPHLFHREPEHMQGEVFGDNLFADFDATLDWLVGREVLADTIGVLGFDDAGTAAMLVATSRPVGAAVSVAARGIVEALSVDAQALVDAATSLQAPWLALYGEDDPSTPREHVTLLREATAKADVATLVVSYAGLAHRADEPPQLSEDADLDDPDSASIIEAQTRIFDWFDSHLR</sequence>
<dbReference type="PANTHER" id="PTHR46623">
    <property type="entry name" value="CARBOXYMETHYLENEBUTENOLIDASE-RELATED"/>
    <property type="match status" value="1"/>
</dbReference>
<reference evidence="3 4" key="1">
    <citation type="submission" date="2017-07" db="EMBL/GenBank/DDBJ databases">
        <title>Draft sequence of Rhodococcus enclensis 23b-28.</title>
        <authorList>
            <person name="Besaury L."/>
            <person name="Sancelme M."/>
            <person name="Amato P."/>
            <person name="Lallement A."/>
            <person name="Delort A.-M."/>
        </authorList>
    </citation>
    <scope>NUCLEOTIDE SEQUENCE [LARGE SCALE GENOMIC DNA]</scope>
    <source>
        <strain evidence="3 4">23b-28</strain>
    </source>
</reference>
<keyword evidence="2" id="KW-0378">Hydrolase</keyword>
<dbReference type="GeneID" id="64138328"/>
<accession>A0A1C4EE55</accession>
<dbReference type="EMBL" id="JARDXE010000006">
    <property type="protein sequence ID" value="MDE8645588.1"/>
    <property type="molecule type" value="Genomic_DNA"/>
</dbReference>
<evidence type="ECO:0000313" key="2">
    <source>
        <dbReference type="EMBL" id="MDE8645588.1"/>
    </source>
</evidence>
<dbReference type="Pfam" id="PF01738">
    <property type="entry name" value="DLH"/>
    <property type="match status" value="1"/>
</dbReference>
<dbReference type="Proteomes" id="UP001217325">
    <property type="component" value="Unassembled WGS sequence"/>
</dbReference>
<reference evidence="2" key="2">
    <citation type="submission" date="2023-02" db="EMBL/GenBank/DDBJ databases">
        <title>A novel hydrolase synthesized by Rhodococcus erythropolis HQ is responsible for the detoxification of Zearalenone.</title>
        <authorList>
            <person name="Hu J."/>
            <person name="Xu J."/>
        </authorList>
    </citation>
    <scope>NUCLEOTIDE SEQUENCE</scope>
    <source>
        <strain evidence="2">HQ</strain>
    </source>
</reference>
<dbReference type="InterPro" id="IPR002925">
    <property type="entry name" value="Dienelactn_hydro"/>
</dbReference>
<evidence type="ECO:0000259" key="1">
    <source>
        <dbReference type="Pfam" id="PF01738"/>
    </source>
</evidence>
<proteinExistence type="predicted"/>
<feature type="domain" description="Dienelactone hydrolase" evidence="1">
    <location>
        <begin position="26"/>
        <end position="236"/>
    </location>
</feature>